<dbReference type="Pfam" id="PF12340">
    <property type="entry name" value="DUF3638"/>
    <property type="match status" value="1"/>
</dbReference>
<dbReference type="KEGG" id="amus:LMH87_008314"/>
<sequence length="3182" mass="360758">MKTPYIDPRNFSILVQDTFLLPKLPEENNDAPFVQDLPKLLIFALEKAQMLLSADSKTPTRNWPRIVHNFIDARSSGKISEENLLKLLNEKNPEPIPLYLPHHNAGIIIHWADRRIEAFQLSPRVQAVIATTGRLRRKFPEISVAIDEDTASQEGFLQVLAETFAELDKREVAGVKPTRNTKGKTTEQTFDATLPNHIFDPFFAWLFSEQSTSTDAHEDKSIVKNTRDYVLVTETESATIRRSPVWLLFKVVLQQELCAHGPSPDHTVYKQFMLVFFSSLIRVACDRGLDSDMIQLMRRKIGHRTMKLEAKFHDEGAGQLMGYVHAAVEKADTLLRSRLDALVQHERDKIPKRINPFYFDAAMGKVKLPDLDSFLSKAHKGKLSAPKPVCDPKSDTQVWDQDKMPNVLKIGGGSAAENIHDYILVEYWVEDYLDSYIEKHETDSLCSSIRTLAVNYFERASVAYKNHPYHLSVMILTLLELWVACDKVAVGRNPLLSEYAPLGIENVNWDGLLLRTAKDRRRLGQAEDYIAKRASSKTSMIAEYGGPGCFASRFAQESALHHDLMVRMKASAEKDEQKKAAELNKEKKRQKMLLDNHASTHCDPTVCTVGTSNLLCTRCNNLAAAREIQIRPYYKILPDATDAAHALVFELQVPGDIAAWRDFCFFLQLDVAGHEIERNVQVNQSYLKNCEPYVQYYKVYGLETNSRICLASKPVLEGAGPKPVQQNTTVEELIKPCRMKWKLFDCVEHKFLGTVRAGWAIADMCRMKLDDQNHILQKFLEMDAEKGMNPNELIPLRDEEKDTSRIKHNEELASLCFGDNVTWPKILHSLRGSSIDWKASETFLFISQAVLQASPGNGRDNLRQRHAQLGDASFAEKLLSEVERQLQFYTTSFSGRVAIAVFCTIAIKFIADGPNISQKQEYAILSRSREACFRWMQQIRPLVHDSTSEMHETQLELALIYVHTLNLDNGRLKPILRDITVAEGYVLASTIIQESKSYIATTFQRSLYSSWLRLAANASQILGGMVRDGNGYGISNGVYYSLGQPLSIRLATERCEMVAGSWMKTHLILLDGTIGQTIHFNLMSAELLIDGKSPRHLSDTFTEHADFIALFGSLGPAVTPTADPRYEYRFKQPFKGFTIEVGLEMITSDQDDERRDYDLHVRASKDGTVHVLIPRRVLSGPQFQFPSRYLDEYLHWSTLGQTRDEVDFYSTQDPWDRCSLSWRLNEEEGGWLLKDHKQDRIVLPIELEYHQRFFQMFKYFIMEKDFTVILNAKKRNLEIHLRSLGLNFFVPDGSSAIHSVEHENMCVSHDYRPDTLLGCRSTLVLYNQLNTSSRIVLVPDGEVEYSRSKSHMRVQVGIKADTMVHVYQVDELLRQLKPDHTWRSKAYLAYLSALTSYCLPDPFTGKTGQETALDILQSGALTSFFALSVEDYDLVNKISKLAPERKLAKKSRGSLPMIEWDPNLRVASHHECYWFAAQKILDSAEISEIFKRTSTMERRIYPESVKKLRVADAARFACFRTQRYGAEQSSDDAVYYFRMPTTKKELKEAKGQMKYCQSDGFRRSYFASLGAKQCQLFNSGVPATSDIWRSVAKGGITKGATRHYDAEKLRYSAGMLGKEENTLEADFCSVHDALSRLRENLNPYRVRLWLATVASGMSKESATNLVPVLSAIWLGKVPSSVEIPTSTNTGANDGNEVNKDKIIEALEGAKREFNSDKMDIDDSDGEDEEDEEDGKESAEDMFLREQDEAIEALAKQIGEKSLMNLTEYSSYLHVKRAEDAIENLIKNVRLNQTYTNYFEHLSTAAGVLPQVPKSVPGLLFISPTQDGEHKRGYITMDAIMAQHPMQFATEDGWRNEFIDRIKKHVRMGKHSLQPALRSLIQRLQGTANKQHEEDYSERLLDSATALKNHQCMEYLIPDFGQIASSAEDCRSEILERLKARLEQANAAAREVASLDSTFSEIVKYTDIFPRVSLKLFLQLLSFSNRSTTTEQWLPLLRQIAVLCRDLLHVDRILRACKNKRDVLSEIKTIDRYSYEDSAFSDATLFEISNDICVRANQLEIMHQMKDPPNGENSVMQLNMGEGKSSVIIPILSASLARGSELVRVFVGKHQSMQMIDTMTAAMGGLIDRPVFYMPFNRESRLSNSEIGKLQLAFVRCAKAGGVLLLQPEHHLSLLLSTCLNEDVRETKNYIGLLKYINSNSRDIIDECDEILSPTYELIYTIGNSGPVDFAPDRWTILQSILGLVVDYSNPKAGVATEKEVIFQSKMNRSDAYPTIRFLTLDGLKKVLTGVARKFVCDGITGFPIGRYSGTEKSAILKFITEKKPEAKYVKKVERFGSAAKSAIALVRGCITGDLIRAALVQKRFRVGYGHDFVRSPSTRLAVPFAAKDVPKPRSEFSNVDIVILFSQLSYYHSGLREQDVRELVKYVSSTDDGREVYKSWFNERSKMPNSLTALASVNLQDDRQFHNDFFPNITHSMKAINYFLSRIVFPRELGAFSQHMSASGWDLGVEKHYPTTGFSGTTDLCALLPLGMKQHDLPSQKHTNALVINNMLDSKNKVVSMHSKFTTRSSNGSDLIHDVIGAGQFRVLLDAGAQIIKYSNQQVAEEWLKQTKDEGIEAVIFFDDSNQLSVIDRKKAIKPLNVSTYAKKLDACAVFLDEAHTRGTDLRLPRHYKAAVTLGAGRTKDALAQTCMRMRNLGNGQSLTFYVSFEVESDIRNHLALAKEKPLATEHIIVWSIAQTWAGLQRQMPYWAKQGERHMEQNPKTKVADNTGSAKNSEGYRRIKERCERFGCSPTASEEDLDETCEREVAPEVEDEKQVSKPAKPAARDDEQENTALEAFIGGVNVKKSDISLSFEYAFESLKTTTLSSMPERQRFPRNLLVTRDFARTLRDIKSTDKYQRSVVCVLYIKPHLVKEEKQQRAIIISEAEADHYWDRIAKSNSVSIHYYNAKTSSDDARQAEYMTYPMSPRQTLTYPTATRIALDLFAGQLYFTCLEEYREVSSFLGLAYFPDVDGIEVQTDGFIPPADRHKIKPCHLGRTRFWDTFRTSPVPFLKKFLCVVRNHGASIEGTHMGRILNGERLDVCDFKEDAKRGRPPPAEDELAKQAPPKKKARLMNKAQKEAGMKKRNEGPSTKKQARERETRANAATTRAARPAPPQSGEDREKSKNLQEMKDLFLKRRK</sequence>
<keyword evidence="12" id="KW-1185">Reference proteome</keyword>
<dbReference type="GO" id="GO:0004843">
    <property type="term" value="F:cysteine-type deubiquitinase activity"/>
    <property type="evidence" value="ECO:0007669"/>
    <property type="project" value="UniProtKB-EC"/>
</dbReference>
<dbReference type="Pfam" id="PF20255">
    <property type="entry name" value="DUF6606"/>
    <property type="match status" value="1"/>
</dbReference>
<feature type="compositionally biased region" description="Basic and acidic residues" evidence="7">
    <location>
        <begin position="3119"/>
        <end position="3130"/>
    </location>
</feature>
<evidence type="ECO:0000259" key="8">
    <source>
        <dbReference type="Pfam" id="PF12340"/>
    </source>
</evidence>
<evidence type="ECO:0000256" key="2">
    <source>
        <dbReference type="ARBA" id="ARBA00012759"/>
    </source>
</evidence>
<feature type="domain" description="DUF3645" evidence="9">
    <location>
        <begin position="2378"/>
        <end position="2405"/>
    </location>
</feature>
<evidence type="ECO:0000259" key="10">
    <source>
        <dbReference type="Pfam" id="PF20255"/>
    </source>
</evidence>
<name>A0A9W8QIG0_AKAMU</name>
<evidence type="ECO:0000256" key="1">
    <source>
        <dbReference type="ARBA" id="ARBA00000707"/>
    </source>
</evidence>
<dbReference type="EC" id="3.4.19.12" evidence="2"/>
<feature type="region of interest" description="Disordered" evidence="7">
    <location>
        <begin position="2757"/>
        <end position="2779"/>
    </location>
</feature>
<dbReference type="PANTHER" id="PTHR13367">
    <property type="entry name" value="UBIQUITIN THIOESTERASE"/>
    <property type="match status" value="1"/>
</dbReference>
<accession>A0A9W8QIG0</accession>
<dbReference type="GO" id="GO:0006508">
    <property type="term" value="P:proteolysis"/>
    <property type="evidence" value="ECO:0007669"/>
    <property type="project" value="UniProtKB-KW"/>
</dbReference>
<evidence type="ECO:0000256" key="3">
    <source>
        <dbReference type="ARBA" id="ARBA00022670"/>
    </source>
</evidence>
<feature type="domain" description="DUF3638" evidence="8">
    <location>
        <begin position="2034"/>
        <end position="2247"/>
    </location>
</feature>
<feature type="compositionally biased region" description="Basic and acidic residues" evidence="7">
    <location>
        <begin position="3161"/>
        <end position="3182"/>
    </location>
</feature>
<evidence type="ECO:0000313" key="12">
    <source>
        <dbReference type="Proteomes" id="UP001144673"/>
    </source>
</evidence>
<proteinExistence type="predicted"/>
<feature type="domain" description="DUF6606" evidence="10">
    <location>
        <begin position="15"/>
        <end position="281"/>
    </location>
</feature>
<feature type="compositionally biased region" description="Basic and acidic residues" evidence="7">
    <location>
        <begin position="2757"/>
        <end position="2767"/>
    </location>
</feature>
<dbReference type="PANTHER" id="PTHR13367:SF34">
    <property type="match status" value="1"/>
</dbReference>
<dbReference type="RefSeq" id="XP_056057411.1">
    <property type="nucleotide sequence ID" value="XM_056196955.1"/>
</dbReference>
<keyword evidence="6" id="KW-0788">Thiol protease</keyword>
<dbReference type="Proteomes" id="UP001144673">
    <property type="component" value="Unassembled WGS sequence"/>
</dbReference>
<comment type="catalytic activity">
    <reaction evidence="1">
        <text>Thiol-dependent hydrolysis of ester, thioester, amide, peptide and isopeptide bonds formed by the C-terminal Gly of ubiquitin (a 76-residue protein attached to proteins as an intracellular targeting signal).</text>
        <dbReference type="EC" id="3.4.19.12"/>
    </reaction>
</comment>
<evidence type="ECO:0000256" key="5">
    <source>
        <dbReference type="ARBA" id="ARBA00022801"/>
    </source>
</evidence>
<dbReference type="InterPro" id="IPR022099">
    <property type="entry name" value="DUF3638"/>
</dbReference>
<evidence type="ECO:0000256" key="6">
    <source>
        <dbReference type="ARBA" id="ARBA00022807"/>
    </source>
</evidence>
<evidence type="ECO:0000256" key="7">
    <source>
        <dbReference type="SAM" id="MobiDB-lite"/>
    </source>
</evidence>
<keyword evidence="3" id="KW-0645">Protease</keyword>
<dbReference type="Pfam" id="PF12359">
    <property type="entry name" value="DUF3645"/>
    <property type="match status" value="1"/>
</dbReference>
<organism evidence="11 12">
    <name type="scientific">Akanthomyces muscarius</name>
    <name type="common">Entomopathogenic fungus</name>
    <name type="synonym">Lecanicillium muscarium</name>
    <dbReference type="NCBI Taxonomy" id="2231603"/>
    <lineage>
        <taxon>Eukaryota</taxon>
        <taxon>Fungi</taxon>
        <taxon>Dikarya</taxon>
        <taxon>Ascomycota</taxon>
        <taxon>Pezizomycotina</taxon>
        <taxon>Sordariomycetes</taxon>
        <taxon>Hypocreomycetidae</taxon>
        <taxon>Hypocreales</taxon>
        <taxon>Cordycipitaceae</taxon>
        <taxon>Akanthomyces</taxon>
    </lineage>
</organism>
<evidence type="ECO:0000259" key="9">
    <source>
        <dbReference type="Pfam" id="PF12359"/>
    </source>
</evidence>
<feature type="compositionally biased region" description="Low complexity" evidence="7">
    <location>
        <begin position="3145"/>
        <end position="3154"/>
    </location>
</feature>
<dbReference type="InterPro" id="IPR051346">
    <property type="entry name" value="OTU_Deubiquitinase"/>
</dbReference>
<gene>
    <name evidence="11" type="ORF">LMH87_008314</name>
</gene>
<feature type="compositionally biased region" description="Acidic residues" evidence="7">
    <location>
        <begin position="1721"/>
        <end position="1734"/>
    </location>
</feature>
<dbReference type="InterPro" id="IPR022105">
    <property type="entry name" value="DUF3645"/>
</dbReference>
<dbReference type="GeneID" id="80895473"/>
<dbReference type="EMBL" id="JAJHUN010000005">
    <property type="protein sequence ID" value="KAJ4159412.1"/>
    <property type="molecule type" value="Genomic_DNA"/>
</dbReference>
<dbReference type="InterPro" id="IPR046541">
    <property type="entry name" value="DUF6606"/>
</dbReference>
<keyword evidence="5" id="KW-0378">Hydrolase</keyword>
<evidence type="ECO:0000313" key="11">
    <source>
        <dbReference type="EMBL" id="KAJ4159412.1"/>
    </source>
</evidence>
<feature type="region of interest" description="Disordered" evidence="7">
    <location>
        <begin position="3090"/>
        <end position="3182"/>
    </location>
</feature>
<keyword evidence="4" id="KW-0833">Ubl conjugation pathway</keyword>
<comment type="caution">
    <text evidence="11">The sequence shown here is derived from an EMBL/GenBank/DDBJ whole genome shotgun (WGS) entry which is preliminary data.</text>
</comment>
<protein>
    <recommendedName>
        <fullName evidence="2">ubiquitinyl hydrolase 1</fullName>
        <ecNumber evidence="2">3.4.19.12</ecNumber>
    </recommendedName>
</protein>
<feature type="region of interest" description="Disordered" evidence="7">
    <location>
        <begin position="2794"/>
        <end position="2831"/>
    </location>
</feature>
<reference evidence="11" key="1">
    <citation type="journal article" date="2023" name="Access Microbiol">
        <title>De-novo genome assembly for Akanthomyces muscarius, a biocontrol agent of insect agricultural pests.</title>
        <authorList>
            <person name="Erdos Z."/>
            <person name="Studholme D.J."/>
            <person name="Raymond B."/>
            <person name="Sharma M."/>
        </authorList>
    </citation>
    <scope>NUCLEOTIDE SEQUENCE</scope>
    <source>
        <strain evidence="11">Ve6</strain>
    </source>
</reference>
<evidence type="ECO:0000256" key="4">
    <source>
        <dbReference type="ARBA" id="ARBA00022786"/>
    </source>
</evidence>
<feature type="region of interest" description="Disordered" evidence="7">
    <location>
        <begin position="1713"/>
        <end position="1738"/>
    </location>
</feature>